<organism evidence="13 14">
    <name type="scientific">Couchioplanes caeruleus subsp. caeruleus</name>
    <dbReference type="NCBI Taxonomy" id="56427"/>
    <lineage>
        <taxon>Bacteria</taxon>
        <taxon>Bacillati</taxon>
        <taxon>Actinomycetota</taxon>
        <taxon>Actinomycetes</taxon>
        <taxon>Micromonosporales</taxon>
        <taxon>Micromonosporaceae</taxon>
        <taxon>Couchioplanes</taxon>
    </lineage>
</organism>
<dbReference type="GO" id="GO:0070025">
    <property type="term" value="F:carbon monoxide binding"/>
    <property type="evidence" value="ECO:0007669"/>
    <property type="project" value="UniProtKB-ARBA"/>
</dbReference>
<dbReference type="CDD" id="cd16917">
    <property type="entry name" value="HATPase_UhpB-NarQ-NarX-like"/>
    <property type="match status" value="1"/>
</dbReference>
<feature type="domain" description="Histidine kinase/HSP90-like ATPase" evidence="12">
    <location>
        <begin position="483"/>
        <end position="574"/>
    </location>
</feature>
<evidence type="ECO:0000256" key="5">
    <source>
        <dbReference type="ARBA" id="ARBA00022679"/>
    </source>
</evidence>
<proteinExistence type="predicted"/>
<dbReference type="AlphaFoldDB" id="A0A1K0FH00"/>
<evidence type="ECO:0000313" key="13">
    <source>
        <dbReference type="EMBL" id="OJF12093.1"/>
    </source>
</evidence>
<dbReference type="GO" id="GO:0019826">
    <property type="term" value="F:oxygen sensor activity"/>
    <property type="evidence" value="ECO:0007669"/>
    <property type="project" value="UniProtKB-ARBA"/>
</dbReference>
<evidence type="ECO:0000256" key="1">
    <source>
        <dbReference type="ARBA" id="ARBA00001946"/>
    </source>
</evidence>
<feature type="domain" description="GAF" evidence="11">
    <location>
        <begin position="231"/>
        <end position="374"/>
    </location>
</feature>
<dbReference type="InterPro" id="IPR003018">
    <property type="entry name" value="GAF"/>
</dbReference>
<dbReference type="Pfam" id="PF07730">
    <property type="entry name" value="HisKA_3"/>
    <property type="match status" value="1"/>
</dbReference>
<keyword evidence="14" id="KW-1185">Reference proteome</keyword>
<evidence type="ECO:0000256" key="8">
    <source>
        <dbReference type="ARBA" id="ARBA00022842"/>
    </source>
</evidence>
<dbReference type="SUPFAM" id="SSF55781">
    <property type="entry name" value="GAF domain-like"/>
    <property type="match status" value="2"/>
</dbReference>
<keyword evidence="8" id="KW-0460">Magnesium</keyword>
<keyword evidence="10" id="KW-0902">Two-component regulatory system</keyword>
<dbReference type="SMART" id="SM00065">
    <property type="entry name" value="GAF"/>
    <property type="match status" value="2"/>
</dbReference>
<dbReference type="Proteomes" id="UP000182486">
    <property type="component" value="Unassembled WGS sequence"/>
</dbReference>
<dbReference type="GO" id="GO:0005524">
    <property type="term" value="F:ATP binding"/>
    <property type="evidence" value="ECO:0007669"/>
    <property type="project" value="UniProtKB-ARBA"/>
</dbReference>
<dbReference type="Gene3D" id="3.30.450.40">
    <property type="match status" value="2"/>
</dbReference>
<feature type="domain" description="GAF" evidence="11">
    <location>
        <begin position="62"/>
        <end position="210"/>
    </location>
</feature>
<sequence>MAERAPGEDRISSPSLGLGPLSRVRLDELLQEMLDRVGDVMTSRERLRSLLDAVVGIGTDLDLRSTLQRIVEAACALAGARYGALGVIGADRTDLIDFITHGIDAETHAKIGDLPHGRGVLGLLITDPRPVRLPDITEHPDSYGFPPNHPPMHSFLGVPVRIRDQIFGNLYLAEKQGADQFSEDDEEIVVALAAAAGVAIDNARLYELARRRERWLAATAEITGVLVGTVRRTEALRLIARRAREVSGAELVMVMLYDEENARYTIDVADGPHPAVDDLVGKLVPVNQAVAAEFGRDKHRTLPNLHAAVDWPGPVPECPAMAVPLTAADTLHGVLIVTQPAGQPPSDEDAVQLSTFAGQAALALERARAQEERQQLAVLEDRERIARDLHDVVIQRLFATGMQLQGAVLQTAKPEVAKRVNAAVDDLDATIRDIRRSIFELRAPMGASLRAELHEAVEAASKALGFRPTLDTSGPVDSAIPDEIQPQLMAVLREALSNLARHAQASTARISLRAADGEGVLCVEDDGIGFDPALARGGLVNLGERAHGLGGTFHIAPRPDGTGTMLTWRVPIGG</sequence>
<dbReference type="SMART" id="SM00387">
    <property type="entry name" value="HATPase_c"/>
    <property type="match status" value="1"/>
</dbReference>
<dbReference type="FunFam" id="3.30.450.40:FF:000052">
    <property type="entry name" value="Oxygen sensor histidine kinase response regulator DevS/DosS"/>
    <property type="match status" value="1"/>
</dbReference>
<name>A0A1K0FH00_9ACTN</name>
<dbReference type="InterPro" id="IPR036890">
    <property type="entry name" value="HATPase_C_sf"/>
</dbReference>
<reference evidence="13 14" key="1">
    <citation type="submission" date="2016-09" db="EMBL/GenBank/DDBJ databases">
        <title>Couchioplanes caeruleus draft genome sequence.</title>
        <authorList>
            <person name="Sheehan J."/>
            <person name="Caffrey P."/>
        </authorList>
    </citation>
    <scope>NUCLEOTIDE SEQUENCE [LARGE SCALE GENOMIC DNA]</scope>
    <source>
        <strain evidence="13 14">DSM 43634</strain>
    </source>
</reference>
<dbReference type="InterPro" id="IPR011712">
    <property type="entry name" value="Sig_transdc_His_kin_sub3_dim/P"/>
</dbReference>
<evidence type="ECO:0000256" key="10">
    <source>
        <dbReference type="ARBA" id="ARBA00023012"/>
    </source>
</evidence>
<dbReference type="GO" id="GO:0070483">
    <property type="term" value="P:detection of hypoxia"/>
    <property type="evidence" value="ECO:0007669"/>
    <property type="project" value="UniProtKB-ARBA"/>
</dbReference>
<comment type="cofactor">
    <cofactor evidence="1">
        <name>Mg(2+)</name>
        <dbReference type="ChEBI" id="CHEBI:18420"/>
    </cofactor>
</comment>
<evidence type="ECO:0000256" key="7">
    <source>
        <dbReference type="ARBA" id="ARBA00022777"/>
    </source>
</evidence>
<evidence type="ECO:0000256" key="6">
    <source>
        <dbReference type="ARBA" id="ARBA00022723"/>
    </source>
</evidence>
<dbReference type="GO" id="GO:0000287">
    <property type="term" value="F:magnesium ion binding"/>
    <property type="evidence" value="ECO:0007669"/>
    <property type="project" value="UniProtKB-ARBA"/>
</dbReference>
<accession>A0A1K0FH00</accession>
<dbReference type="PANTHER" id="PTHR24421">
    <property type="entry name" value="NITRATE/NITRITE SENSOR PROTEIN NARX-RELATED"/>
    <property type="match status" value="1"/>
</dbReference>
<comment type="cofactor">
    <cofactor evidence="2">
        <name>heme</name>
        <dbReference type="ChEBI" id="CHEBI:30413"/>
    </cofactor>
</comment>
<keyword evidence="9" id="KW-0408">Iron</keyword>
<evidence type="ECO:0000256" key="9">
    <source>
        <dbReference type="ARBA" id="ARBA00023004"/>
    </source>
</evidence>
<comment type="caution">
    <text evidence="13">The sequence shown here is derived from an EMBL/GenBank/DDBJ whole genome shotgun (WGS) entry which is preliminary data.</text>
</comment>
<dbReference type="Pfam" id="PF02518">
    <property type="entry name" value="HATPase_c"/>
    <property type="match status" value="1"/>
</dbReference>
<dbReference type="InterPro" id="IPR003594">
    <property type="entry name" value="HATPase_dom"/>
</dbReference>
<keyword evidence="7" id="KW-0418">Kinase</keyword>
<keyword evidence="5" id="KW-0808">Transferase</keyword>
<evidence type="ECO:0000256" key="4">
    <source>
        <dbReference type="ARBA" id="ARBA00022553"/>
    </source>
</evidence>
<dbReference type="GO" id="GO:0016020">
    <property type="term" value="C:membrane"/>
    <property type="evidence" value="ECO:0007669"/>
    <property type="project" value="InterPro"/>
</dbReference>
<dbReference type="GO" id="GO:0046983">
    <property type="term" value="F:protein dimerization activity"/>
    <property type="evidence" value="ECO:0007669"/>
    <property type="project" value="InterPro"/>
</dbReference>
<dbReference type="SUPFAM" id="SSF55874">
    <property type="entry name" value="ATPase domain of HSP90 chaperone/DNA topoisomerase II/histidine kinase"/>
    <property type="match status" value="1"/>
</dbReference>
<dbReference type="PANTHER" id="PTHR24421:SF56">
    <property type="entry name" value="OXYGEN SENSOR HISTIDINE KINASE RESPONSE REGULATOR DOST"/>
    <property type="match status" value="1"/>
</dbReference>
<dbReference type="InterPro" id="IPR050482">
    <property type="entry name" value="Sensor_HK_TwoCompSys"/>
</dbReference>
<dbReference type="Gene3D" id="3.30.565.10">
    <property type="entry name" value="Histidine kinase-like ATPase, C-terminal domain"/>
    <property type="match status" value="1"/>
</dbReference>
<evidence type="ECO:0000256" key="3">
    <source>
        <dbReference type="ARBA" id="ARBA00022490"/>
    </source>
</evidence>
<dbReference type="Gene3D" id="1.20.5.1930">
    <property type="match status" value="1"/>
</dbReference>
<dbReference type="RefSeq" id="WP_071807340.1">
    <property type="nucleotide sequence ID" value="NZ_MEIA01000241.1"/>
</dbReference>
<evidence type="ECO:0000313" key="14">
    <source>
        <dbReference type="Proteomes" id="UP000182486"/>
    </source>
</evidence>
<keyword evidence="4" id="KW-0597">Phosphoprotein</keyword>
<dbReference type="GO" id="GO:0020037">
    <property type="term" value="F:heme binding"/>
    <property type="evidence" value="ECO:0007669"/>
    <property type="project" value="UniProtKB-ARBA"/>
</dbReference>
<dbReference type="EMBL" id="MEIA01000241">
    <property type="protein sequence ID" value="OJF12093.1"/>
    <property type="molecule type" value="Genomic_DNA"/>
</dbReference>
<evidence type="ECO:0000256" key="2">
    <source>
        <dbReference type="ARBA" id="ARBA00001971"/>
    </source>
</evidence>
<protein>
    <submittedName>
        <fullName evidence="13">ATPase</fullName>
    </submittedName>
</protein>
<evidence type="ECO:0000259" key="11">
    <source>
        <dbReference type="SMART" id="SM00065"/>
    </source>
</evidence>
<dbReference type="GO" id="GO:0070026">
    <property type="term" value="F:nitric oxide binding"/>
    <property type="evidence" value="ECO:0007669"/>
    <property type="project" value="UniProtKB-ARBA"/>
</dbReference>
<dbReference type="GO" id="GO:0019825">
    <property type="term" value="F:oxygen binding"/>
    <property type="evidence" value="ECO:0007669"/>
    <property type="project" value="UniProtKB-ARBA"/>
</dbReference>
<keyword evidence="6" id="KW-0479">Metal-binding</keyword>
<evidence type="ECO:0000259" key="12">
    <source>
        <dbReference type="SMART" id="SM00387"/>
    </source>
</evidence>
<dbReference type="GO" id="GO:0000155">
    <property type="term" value="F:phosphorelay sensor kinase activity"/>
    <property type="evidence" value="ECO:0007669"/>
    <property type="project" value="InterPro"/>
</dbReference>
<dbReference type="Pfam" id="PF13185">
    <property type="entry name" value="GAF_2"/>
    <property type="match status" value="2"/>
</dbReference>
<dbReference type="InterPro" id="IPR029016">
    <property type="entry name" value="GAF-like_dom_sf"/>
</dbReference>
<gene>
    <name evidence="13" type="ORF">BG844_22540</name>
</gene>
<keyword evidence="3" id="KW-0963">Cytoplasm</keyword>